<reference evidence="1" key="1">
    <citation type="submission" date="2024-07" db="EMBL/GenBank/DDBJ databases">
        <title>Metagenome and Metagenome-Assembled Genomes of Archaea from a hot spring from the geothermal field of Los Azufres, Mexico.</title>
        <authorList>
            <person name="Marin-Paredes R."/>
            <person name="Martinez-Romero E."/>
            <person name="Servin-Garciduenas L.E."/>
        </authorList>
    </citation>
    <scope>NUCLEOTIDE SEQUENCE</scope>
    <source>
        <strain evidence="1">AZ1-454</strain>
    </source>
</reference>
<evidence type="ECO:0000313" key="2">
    <source>
        <dbReference type="Proteomes" id="UP000053480"/>
    </source>
</evidence>
<comment type="caution">
    <text evidence="1">The sequence shown here is derived from an EMBL/GenBank/DDBJ whole genome shotgun (WGS) entry which is preliminary data.</text>
</comment>
<dbReference type="EMBL" id="JZWS03000007">
    <property type="protein sequence ID" value="MEW9491781.1"/>
    <property type="molecule type" value="Genomic_DNA"/>
</dbReference>
<name>A0ACC6TPJ0_9CREN</name>
<sequence length="253" mass="28095">MYVNLEDRGKYAIIRFNTQTRYNLVNEKFMLEMIEALERVSKERSLRFVIFKGENGNFGAGADIRELMKVSGDLSSAKSFFGTMKAMYESIMKLEKVTIAQVEGIAYGASLEMLLVMDFAVADEKARFAAPGGKIGVFPPVLIGLGPRIIGYDNVRRLAMLGEEIGAEEAKRIGLIHSYGNVEEETKKVVAALSSFAPTSLAVMRRNIFADSLQVLDRVFDDLISQVVSDDARNGINAFLAKLKPSWDNLTYP</sequence>
<protein>
    <submittedName>
        <fullName evidence="1">Enoyl-CoA hydratase/isomerase family protein</fullName>
    </submittedName>
</protein>
<evidence type="ECO:0000313" key="1">
    <source>
        <dbReference type="EMBL" id="MEW9491781.1"/>
    </source>
</evidence>
<dbReference type="Proteomes" id="UP000053480">
    <property type="component" value="Unassembled WGS sequence"/>
</dbReference>
<gene>
    <name evidence="1" type="ORF">TQ35_0006225</name>
</gene>
<accession>A0ACC6TPJ0</accession>
<proteinExistence type="predicted"/>
<organism evidence="1 2">
    <name type="scientific">Candidatus Aramenus sulfurataquae</name>
    <dbReference type="NCBI Taxonomy" id="1326980"/>
    <lineage>
        <taxon>Archaea</taxon>
        <taxon>Thermoproteota</taxon>
        <taxon>Thermoprotei</taxon>
        <taxon>Sulfolobales</taxon>
        <taxon>Sulfolobaceae</taxon>
        <taxon>Candidatus Aramenus</taxon>
    </lineage>
</organism>